<proteinExistence type="predicted"/>
<protein>
    <submittedName>
        <fullName evidence="3">Uncharacterized protein</fullName>
    </submittedName>
</protein>
<keyword evidence="2" id="KW-0472">Membrane</keyword>
<evidence type="ECO:0000313" key="3">
    <source>
        <dbReference type="EMBL" id="TKA27774.1"/>
    </source>
</evidence>
<feature type="compositionally biased region" description="Acidic residues" evidence="1">
    <location>
        <begin position="12"/>
        <end position="21"/>
    </location>
</feature>
<accession>A0A4U0TZE3</accession>
<feature type="region of interest" description="Disordered" evidence="1">
    <location>
        <begin position="1"/>
        <end position="21"/>
    </location>
</feature>
<organism evidence="3 4">
    <name type="scientific">Salinomyces thailandicus</name>
    <dbReference type="NCBI Taxonomy" id="706561"/>
    <lineage>
        <taxon>Eukaryota</taxon>
        <taxon>Fungi</taxon>
        <taxon>Dikarya</taxon>
        <taxon>Ascomycota</taxon>
        <taxon>Pezizomycotina</taxon>
        <taxon>Dothideomycetes</taxon>
        <taxon>Dothideomycetidae</taxon>
        <taxon>Mycosphaerellales</taxon>
        <taxon>Teratosphaeriaceae</taxon>
        <taxon>Salinomyces</taxon>
    </lineage>
</organism>
<evidence type="ECO:0000256" key="1">
    <source>
        <dbReference type="SAM" id="MobiDB-lite"/>
    </source>
</evidence>
<sequence length="113" mass="12188">MVNVSHRAGSTTEEEDHGLLFDEEQCSVDPDAQEEQQITFRAVLLGSILGGVNAASKQGIHICEVSKTLLLPRFYGVYGVYLGLTTGWTLGASLVGTTFGYAILKPLFRALPT</sequence>
<gene>
    <name evidence="3" type="ORF">B0A50_04875</name>
</gene>
<comment type="caution">
    <text evidence="3">The sequence shown here is derived from an EMBL/GenBank/DDBJ whole genome shotgun (WGS) entry which is preliminary data.</text>
</comment>
<reference evidence="3 4" key="1">
    <citation type="submission" date="2017-03" db="EMBL/GenBank/DDBJ databases">
        <title>Genomes of endolithic fungi from Antarctica.</title>
        <authorList>
            <person name="Coleine C."/>
            <person name="Masonjones S."/>
            <person name="Stajich J.E."/>
        </authorList>
    </citation>
    <scope>NUCLEOTIDE SEQUENCE [LARGE SCALE GENOMIC DNA]</scope>
    <source>
        <strain evidence="3 4">CCFEE 6315</strain>
    </source>
</reference>
<dbReference type="OrthoDB" id="2794895at2759"/>
<dbReference type="EMBL" id="NAJL01000021">
    <property type="protein sequence ID" value="TKA27774.1"/>
    <property type="molecule type" value="Genomic_DNA"/>
</dbReference>
<name>A0A4U0TZE3_9PEZI</name>
<keyword evidence="4" id="KW-1185">Reference proteome</keyword>
<dbReference type="AlphaFoldDB" id="A0A4U0TZE3"/>
<evidence type="ECO:0000256" key="2">
    <source>
        <dbReference type="SAM" id="Phobius"/>
    </source>
</evidence>
<feature type="transmembrane region" description="Helical" evidence="2">
    <location>
        <begin position="78"/>
        <end position="104"/>
    </location>
</feature>
<keyword evidence="2" id="KW-1133">Transmembrane helix</keyword>
<keyword evidence="2" id="KW-0812">Transmembrane</keyword>
<evidence type="ECO:0000313" key="4">
    <source>
        <dbReference type="Proteomes" id="UP000308549"/>
    </source>
</evidence>
<dbReference type="Proteomes" id="UP000308549">
    <property type="component" value="Unassembled WGS sequence"/>
</dbReference>